<dbReference type="InterPro" id="IPR004193">
    <property type="entry name" value="Glyco_hydro_13_N"/>
</dbReference>
<evidence type="ECO:0000256" key="3">
    <source>
        <dbReference type="ARBA" id="ARBA00004964"/>
    </source>
</evidence>
<evidence type="ECO:0000256" key="8">
    <source>
        <dbReference type="ARBA" id="ARBA00023056"/>
    </source>
</evidence>
<dbReference type="Gene3D" id="2.60.40.1180">
    <property type="entry name" value="Golgi alpha-mannosidase II"/>
    <property type="match status" value="1"/>
</dbReference>
<dbReference type="Gene3D" id="2.60.40.10">
    <property type="entry name" value="Immunoglobulins"/>
    <property type="match status" value="2"/>
</dbReference>
<evidence type="ECO:0000256" key="6">
    <source>
        <dbReference type="ARBA" id="ARBA00022676"/>
    </source>
</evidence>
<dbReference type="NCBIfam" id="NF008967">
    <property type="entry name" value="PRK12313.1"/>
    <property type="match status" value="1"/>
</dbReference>
<evidence type="ECO:0000313" key="12">
    <source>
        <dbReference type="EMBL" id="KWT90162.1"/>
    </source>
</evidence>
<protein>
    <recommendedName>
        <fullName evidence="10">1,4-alpha-glucan branching enzyme GlgB</fullName>
        <ecNumber evidence="10">2.4.1.18</ecNumber>
    </recommendedName>
    <alternativeName>
        <fullName evidence="10">1,4-alpha-D-glucan:1,4-alpha-D-glucan 6-glucosyl-transferase</fullName>
    </alternativeName>
    <alternativeName>
        <fullName evidence="10">Alpha-(1-&gt;4)-glucan branching enzyme</fullName>
    </alternativeName>
    <alternativeName>
        <fullName evidence="10">Glycogen branching enzyme</fullName>
        <shortName evidence="10">BE</shortName>
    </alternativeName>
</protein>
<dbReference type="HAMAP" id="MF_00685">
    <property type="entry name" value="GlgB"/>
    <property type="match status" value="1"/>
</dbReference>
<dbReference type="RefSeq" id="WP_085051812.1">
    <property type="nucleotide sequence ID" value="NZ_LNQR01000036.1"/>
</dbReference>
<dbReference type="InterPro" id="IPR014756">
    <property type="entry name" value="Ig_E-set"/>
</dbReference>
<gene>
    <name evidence="10" type="primary">glgB</name>
    <name evidence="12" type="ORF">ASN18_1168</name>
</gene>
<comment type="subunit">
    <text evidence="10">Monomer.</text>
</comment>
<dbReference type="InterPro" id="IPR044143">
    <property type="entry name" value="GlgB_N_E_set_prok"/>
</dbReference>
<comment type="pathway">
    <text evidence="3 10">Glycan biosynthesis; glycogen biosynthesis.</text>
</comment>
<dbReference type="SUPFAM" id="SSF81296">
    <property type="entry name" value="E set domains"/>
    <property type="match status" value="2"/>
</dbReference>
<dbReference type="InterPro" id="IPR013780">
    <property type="entry name" value="Glyco_hydro_b"/>
</dbReference>
<dbReference type="GO" id="GO:0003844">
    <property type="term" value="F:1,4-alpha-glucan branching enzyme activity"/>
    <property type="evidence" value="ECO:0007669"/>
    <property type="project" value="UniProtKB-EC"/>
</dbReference>
<dbReference type="PANTHER" id="PTHR43651">
    <property type="entry name" value="1,4-ALPHA-GLUCAN-BRANCHING ENZYME"/>
    <property type="match status" value="1"/>
</dbReference>
<name>A0ABR5SGM6_9BACT</name>
<dbReference type="SMART" id="SM00642">
    <property type="entry name" value="Aamy"/>
    <property type="match status" value="1"/>
</dbReference>
<dbReference type="InterPro" id="IPR006048">
    <property type="entry name" value="A-amylase/branching_C"/>
</dbReference>
<dbReference type="InterPro" id="IPR054169">
    <property type="entry name" value="GlgB_N"/>
</dbReference>
<dbReference type="InterPro" id="IPR037439">
    <property type="entry name" value="Branching_enzy"/>
</dbReference>
<evidence type="ECO:0000256" key="1">
    <source>
        <dbReference type="ARBA" id="ARBA00000826"/>
    </source>
</evidence>
<evidence type="ECO:0000256" key="9">
    <source>
        <dbReference type="ARBA" id="ARBA00023277"/>
    </source>
</evidence>
<evidence type="ECO:0000256" key="7">
    <source>
        <dbReference type="ARBA" id="ARBA00022679"/>
    </source>
</evidence>
<comment type="similarity">
    <text evidence="4 10">Belongs to the glycosyl hydrolase 13 family. GlgB subfamily.</text>
</comment>
<keyword evidence="5 10" id="KW-0321">Glycogen metabolism</keyword>
<dbReference type="EC" id="2.4.1.18" evidence="10"/>
<evidence type="ECO:0000313" key="13">
    <source>
        <dbReference type="Proteomes" id="UP000060487"/>
    </source>
</evidence>
<evidence type="ECO:0000256" key="2">
    <source>
        <dbReference type="ARBA" id="ARBA00002953"/>
    </source>
</evidence>
<dbReference type="InterPro" id="IPR017853">
    <property type="entry name" value="GH"/>
</dbReference>
<dbReference type="PANTHER" id="PTHR43651:SF3">
    <property type="entry name" value="1,4-ALPHA-GLUCAN-BRANCHING ENZYME"/>
    <property type="match status" value="1"/>
</dbReference>
<dbReference type="Pfam" id="PF00128">
    <property type="entry name" value="Alpha-amylase"/>
    <property type="match status" value="2"/>
</dbReference>
<dbReference type="Pfam" id="PF02922">
    <property type="entry name" value="CBM_48"/>
    <property type="match status" value="1"/>
</dbReference>
<dbReference type="Proteomes" id="UP000060487">
    <property type="component" value="Unassembled WGS sequence"/>
</dbReference>
<evidence type="ECO:0000256" key="10">
    <source>
        <dbReference type="HAMAP-Rule" id="MF_00685"/>
    </source>
</evidence>
<keyword evidence="13" id="KW-1185">Reference proteome</keyword>
<dbReference type="EMBL" id="LNQR01000036">
    <property type="protein sequence ID" value="KWT90162.1"/>
    <property type="molecule type" value="Genomic_DNA"/>
</dbReference>
<comment type="catalytic activity">
    <reaction evidence="1 10">
        <text>Transfers a segment of a (1-&gt;4)-alpha-D-glucan chain to a primary hydroxy group in a similar glucan chain.</text>
        <dbReference type="EC" id="2.4.1.18"/>
    </reaction>
</comment>
<dbReference type="Pfam" id="PF22019">
    <property type="entry name" value="GlgB_N"/>
    <property type="match status" value="1"/>
</dbReference>
<sequence length="740" mass="86803">MNINEQIDMVVQSVHSDPFAVLGAHPIKFNNKDAIVIRAFLPGVKELFVVRTDEQKKVYAATKIRQEGFFEAIAEATTEIFPYNLKATYEDDREREFIDPYTFLPVLTDFDLHLMDEGTHYKKYEKLGAHVMTINGIDGVFFAVWAPNAIRVSVVGDFNNWDGRANPMRIRGMHGIWELFVPGMQEGDVYKFEVKGRYQGYIGTKSDPYGFYAEVRPKSASIVYNINKYTWNDDEWIAKRREKNWLESPISTYEVHLSSWMRMPEEEGRWLTYRELSEKLIPYVKEHNFTHIQLLPITEHPLDASWGYQPVGYFAPTSRFGTPDDFMYFIDKCHEQEIGVIMDWVPAHFPRDSHGLSYFDGTALYEHADPRKGEHRDWGTLIFNYGRNEVQNFLLANALFWIDKYHLDGLRVDAVASMLYLDYSRKPGDWIPNQYGGNENLEAVAFLKRFNEVVHGYHPGVMTIAEESTAWPMVSRPTYIGGLGFSLKWNMGWMHDILLYFQKDPVHRRFHHNNLTFALLYAFTENFVNVFSHDEVVYLKRSMLDKMPGDMWQKFANLRLLFTYMYAQPGKKLMFMGSEFGQWREWNFDASLDWHLLDYEPHQKLLRYVKDLNALYRDEKSLHEIDFNHHGFEWVDFTDYQNSLISFIRKGKDPDDIMVCVFNFTPVPRQNYRIGVPVEGFYKEMLNSDAETYWGSNVGNWGGFHADHIWWQGRPYSLSLQLPPLGAVLLKPIRKTEEVE</sequence>
<feature type="active site" description="Proton donor" evidence="10">
    <location>
        <position position="466"/>
    </location>
</feature>
<dbReference type="SUPFAM" id="SSF51011">
    <property type="entry name" value="Glycosyl hydrolase domain"/>
    <property type="match status" value="1"/>
</dbReference>
<dbReference type="CDD" id="cd11322">
    <property type="entry name" value="AmyAc_Glg_BE"/>
    <property type="match status" value="1"/>
</dbReference>
<evidence type="ECO:0000259" key="11">
    <source>
        <dbReference type="SMART" id="SM00642"/>
    </source>
</evidence>
<dbReference type="InterPro" id="IPR013783">
    <property type="entry name" value="Ig-like_fold"/>
</dbReference>
<evidence type="ECO:0000256" key="4">
    <source>
        <dbReference type="ARBA" id="ARBA00009000"/>
    </source>
</evidence>
<dbReference type="CDD" id="cd02855">
    <property type="entry name" value="E_set_GBE_prok_N"/>
    <property type="match status" value="1"/>
</dbReference>
<comment type="function">
    <text evidence="2 10">Catalyzes the formation of the alpha-1,6-glucosidic linkages in glycogen by scission of a 1,4-alpha-linked oligosaccharide from growing alpha-1,4-glucan chains and the subsequent attachment of the oligosaccharide to the alpha-1,6 position.</text>
</comment>
<keyword evidence="6 10" id="KW-0328">Glycosyltransferase</keyword>
<keyword evidence="7 10" id="KW-0808">Transferase</keyword>
<dbReference type="PIRSF" id="PIRSF000463">
    <property type="entry name" value="GlgB"/>
    <property type="match status" value="1"/>
</dbReference>
<dbReference type="NCBIfam" id="TIGR01515">
    <property type="entry name" value="branching_enzym"/>
    <property type="match status" value="1"/>
</dbReference>
<feature type="active site" description="Nucleophile" evidence="10">
    <location>
        <position position="413"/>
    </location>
</feature>
<dbReference type="InterPro" id="IPR006047">
    <property type="entry name" value="GH13_cat_dom"/>
</dbReference>
<reference evidence="12 13" key="1">
    <citation type="submission" date="2015-11" db="EMBL/GenBank/DDBJ databases">
        <authorList>
            <person name="Lin W."/>
        </authorList>
    </citation>
    <scope>NUCLEOTIDE SEQUENCE [LARGE SCALE GENOMIC DNA]</scope>
    <source>
        <strain evidence="12 13">HCH-1</strain>
    </source>
</reference>
<proteinExistence type="inferred from homology"/>
<keyword evidence="8 10" id="KW-0320">Glycogen biosynthesis</keyword>
<keyword evidence="9 10" id="KW-0119">Carbohydrate metabolism</keyword>
<accession>A0ABR5SGM6</accession>
<evidence type="ECO:0000256" key="5">
    <source>
        <dbReference type="ARBA" id="ARBA00022600"/>
    </source>
</evidence>
<dbReference type="InterPro" id="IPR006407">
    <property type="entry name" value="GlgB"/>
</dbReference>
<dbReference type="Gene3D" id="3.20.20.80">
    <property type="entry name" value="Glycosidases"/>
    <property type="match status" value="1"/>
</dbReference>
<dbReference type="Pfam" id="PF02806">
    <property type="entry name" value="Alpha-amylase_C"/>
    <property type="match status" value="1"/>
</dbReference>
<organism evidence="12 13">
    <name type="scientific">Candidatus Magnetominusculus xianensis</name>
    <dbReference type="NCBI Taxonomy" id="1748249"/>
    <lineage>
        <taxon>Bacteria</taxon>
        <taxon>Pseudomonadati</taxon>
        <taxon>Nitrospirota</taxon>
        <taxon>Nitrospiria</taxon>
        <taxon>Nitrospirales</taxon>
        <taxon>Nitrospiraceae</taxon>
        <taxon>Candidatus Magnetominusculus</taxon>
    </lineage>
</organism>
<dbReference type="SUPFAM" id="SSF51445">
    <property type="entry name" value="(Trans)glycosidases"/>
    <property type="match status" value="1"/>
</dbReference>
<feature type="domain" description="Glycosyl hydrolase family 13 catalytic" evidence="11">
    <location>
        <begin position="254"/>
        <end position="616"/>
    </location>
</feature>
<comment type="caution">
    <text evidence="12">The sequence shown here is derived from an EMBL/GenBank/DDBJ whole genome shotgun (WGS) entry which is preliminary data.</text>
</comment>
<dbReference type="NCBIfam" id="NF003811">
    <property type="entry name" value="PRK05402.1"/>
    <property type="match status" value="1"/>
</dbReference>